<protein>
    <submittedName>
        <fullName evidence="1">Uncharacterized protein</fullName>
    </submittedName>
</protein>
<gene>
    <name evidence="1" type="ORF">AVEN_69663_1</name>
</gene>
<comment type="caution">
    <text evidence="1">The sequence shown here is derived from an EMBL/GenBank/DDBJ whole genome shotgun (WGS) entry which is preliminary data.</text>
</comment>
<dbReference type="Proteomes" id="UP000499080">
    <property type="component" value="Unassembled WGS sequence"/>
</dbReference>
<reference evidence="1 2" key="1">
    <citation type="journal article" date="2019" name="Sci. Rep.">
        <title>Orb-weaving spider Araneus ventricosus genome elucidates the spidroin gene catalogue.</title>
        <authorList>
            <person name="Kono N."/>
            <person name="Nakamura H."/>
            <person name="Ohtoshi R."/>
            <person name="Moran D.A.P."/>
            <person name="Shinohara A."/>
            <person name="Yoshida Y."/>
            <person name="Fujiwara M."/>
            <person name="Mori M."/>
            <person name="Tomita M."/>
            <person name="Arakawa K."/>
        </authorList>
    </citation>
    <scope>NUCLEOTIDE SEQUENCE [LARGE SCALE GENOMIC DNA]</scope>
</reference>
<organism evidence="1 2">
    <name type="scientific">Araneus ventricosus</name>
    <name type="common">Orbweaver spider</name>
    <name type="synonym">Epeira ventricosa</name>
    <dbReference type="NCBI Taxonomy" id="182803"/>
    <lineage>
        <taxon>Eukaryota</taxon>
        <taxon>Metazoa</taxon>
        <taxon>Ecdysozoa</taxon>
        <taxon>Arthropoda</taxon>
        <taxon>Chelicerata</taxon>
        <taxon>Arachnida</taxon>
        <taxon>Araneae</taxon>
        <taxon>Araneomorphae</taxon>
        <taxon>Entelegynae</taxon>
        <taxon>Araneoidea</taxon>
        <taxon>Araneidae</taxon>
        <taxon>Araneus</taxon>
    </lineage>
</organism>
<sequence length="106" mass="11679">MHLEHPFSDSLDFKMVVISGGRAPIALGLLAKKESSSWPSVRCVIKNCQGWRRAFKAKSGHSRALHTIPFFSPSVYVGHSWAPPPPSVSYALSDPLLHLLPPTFKT</sequence>
<evidence type="ECO:0000313" key="1">
    <source>
        <dbReference type="EMBL" id="GBM69008.1"/>
    </source>
</evidence>
<dbReference type="AlphaFoldDB" id="A0A4Y2HUR3"/>
<evidence type="ECO:0000313" key="2">
    <source>
        <dbReference type="Proteomes" id="UP000499080"/>
    </source>
</evidence>
<proteinExistence type="predicted"/>
<name>A0A4Y2HUR3_ARAVE</name>
<keyword evidence="2" id="KW-1185">Reference proteome</keyword>
<accession>A0A4Y2HUR3</accession>
<dbReference type="EMBL" id="BGPR01002173">
    <property type="protein sequence ID" value="GBM69008.1"/>
    <property type="molecule type" value="Genomic_DNA"/>
</dbReference>